<dbReference type="Proteomes" id="UP000438914">
    <property type="component" value="Unassembled WGS sequence"/>
</dbReference>
<comment type="caution">
    <text evidence="2">The sequence shown here is derived from an EMBL/GenBank/DDBJ whole genome shotgun (WGS) entry which is preliminary data.</text>
</comment>
<accession>A0A7K0KDA6</accession>
<evidence type="ECO:0000313" key="3">
    <source>
        <dbReference type="Proteomes" id="UP000438914"/>
    </source>
</evidence>
<organism evidence="2 3">
    <name type="scientific">Hallella mizrahii</name>
    <dbReference type="NCBI Taxonomy" id="2606637"/>
    <lineage>
        <taxon>Bacteria</taxon>
        <taxon>Pseudomonadati</taxon>
        <taxon>Bacteroidota</taxon>
        <taxon>Bacteroidia</taxon>
        <taxon>Bacteroidales</taxon>
        <taxon>Prevotellaceae</taxon>
        <taxon>Hallella</taxon>
    </lineage>
</organism>
<name>A0A7K0KDA6_9BACT</name>
<evidence type="ECO:0000256" key="1">
    <source>
        <dbReference type="SAM" id="MobiDB-lite"/>
    </source>
</evidence>
<gene>
    <name evidence="2" type="ORF">FYJ73_04370</name>
</gene>
<sequence length="60" mass="6503">MAAEHKTLGGDSGTPTGIRRPTNATTVTVPTNIRYNLKGQRVDEHYKGIVVVNGKKIIVK</sequence>
<keyword evidence="3" id="KW-1185">Reference proteome</keyword>
<protein>
    <submittedName>
        <fullName evidence="2">Uncharacterized protein</fullName>
    </submittedName>
</protein>
<dbReference type="EMBL" id="VUNG01000006">
    <property type="protein sequence ID" value="MST83911.1"/>
    <property type="molecule type" value="Genomic_DNA"/>
</dbReference>
<proteinExistence type="predicted"/>
<reference evidence="2 3" key="1">
    <citation type="submission" date="2019-08" db="EMBL/GenBank/DDBJ databases">
        <title>In-depth cultivation of the pig gut microbiome towards novel bacterial diversity and tailored functional studies.</title>
        <authorList>
            <person name="Wylensek D."/>
            <person name="Hitch T.C.A."/>
            <person name="Clavel T."/>
        </authorList>
    </citation>
    <scope>NUCLEOTIDE SEQUENCE [LARGE SCALE GENOMIC DNA]</scope>
    <source>
        <strain evidence="2 3">LKV-178-WT-2A</strain>
    </source>
</reference>
<feature type="region of interest" description="Disordered" evidence="1">
    <location>
        <begin position="1"/>
        <end position="25"/>
    </location>
</feature>
<dbReference type="AlphaFoldDB" id="A0A7K0KDA6"/>
<evidence type="ECO:0000313" key="2">
    <source>
        <dbReference type="EMBL" id="MST83911.1"/>
    </source>
</evidence>